<feature type="compositionally biased region" description="Basic and acidic residues" evidence="1">
    <location>
        <begin position="32"/>
        <end position="43"/>
    </location>
</feature>
<proteinExistence type="predicted"/>
<sequence>MAKDKKNKTTEGCAEKVEVNLNSSGVNKKPQKKEQKGPKESKVNEAPSQGKDKNINAVPATDAEKKKKQQKKKPNGLNAEDSNKQNHVEGVCDSVLLLLT</sequence>
<evidence type="ECO:0000256" key="1">
    <source>
        <dbReference type="SAM" id="MobiDB-lite"/>
    </source>
</evidence>
<name>A0A0L8HI96_OCTBM</name>
<dbReference type="OrthoDB" id="10261563at2759"/>
<evidence type="ECO:0000313" key="2">
    <source>
        <dbReference type="EMBL" id="KOF88829.1"/>
    </source>
</evidence>
<feature type="region of interest" description="Disordered" evidence="1">
    <location>
        <begin position="1"/>
        <end position="93"/>
    </location>
</feature>
<gene>
    <name evidence="2" type="ORF">OCBIM_22014179mg</name>
</gene>
<protein>
    <submittedName>
        <fullName evidence="2">Uncharacterized protein</fullName>
    </submittedName>
</protein>
<dbReference type="AlphaFoldDB" id="A0A0L8HI96"/>
<organism evidence="2">
    <name type="scientific">Octopus bimaculoides</name>
    <name type="common">California two-spotted octopus</name>
    <dbReference type="NCBI Taxonomy" id="37653"/>
    <lineage>
        <taxon>Eukaryota</taxon>
        <taxon>Metazoa</taxon>
        <taxon>Spiralia</taxon>
        <taxon>Lophotrochozoa</taxon>
        <taxon>Mollusca</taxon>
        <taxon>Cephalopoda</taxon>
        <taxon>Coleoidea</taxon>
        <taxon>Octopodiformes</taxon>
        <taxon>Octopoda</taxon>
        <taxon>Incirrata</taxon>
        <taxon>Octopodidae</taxon>
        <taxon>Octopus</taxon>
    </lineage>
</organism>
<reference evidence="2" key="1">
    <citation type="submission" date="2015-07" db="EMBL/GenBank/DDBJ databases">
        <title>MeaNS - Measles Nucleotide Surveillance Program.</title>
        <authorList>
            <person name="Tran T."/>
            <person name="Druce J."/>
        </authorList>
    </citation>
    <scope>NUCLEOTIDE SEQUENCE</scope>
    <source>
        <strain evidence="2">UCB-OBI-ISO-001</strain>
        <tissue evidence="2">Gonad</tissue>
    </source>
</reference>
<dbReference type="EMBL" id="KQ418098">
    <property type="protein sequence ID" value="KOF88829.1"/>
    <property type="molecule type" value="Genomic_DNA"/>
</dbReference>
<feature type="compositionally biased region" description="Basic and acidic residues" evidence="1">
    <location>
        <begin position="1"/>
        <end position="18"/>
    </location>
</feature>
<accession>A0A0L8HI96</accession>